<reference evidence="8" key="5">
    <citation type="submission" date="2015-06" db="UniProtKB">
        <authorList>
            <consortium name="EnsemblFungi"/>
        </authorList>
    </citation>
    <scope>IDENTIFICATION</scope>
    <source>
        <strain evidence="8">ATCC 64411</strain>
    </source>
</reference>
<evidence type="ECO:0000313" key="7">
    <source>
        <dbReference type="EMBL" id="KLU82104.1"/>
    </source>
</evidence>
<dbReference type="EnsemblFungi" id="MAPG_01181T0">
    <property type="protein sequence ID" value="MAPG_01181T0"/>
    <property type="gene ID" value="MAPG_01181"/>
</dbReference>
<keyword evidence="5 6" id="KW-0539">Nucleus</keyword>
<sequence>MATARSTPSTAEDPAKVQELKDELYEACVNNGSVGRLYTQKDLFALGVIPEDSPMLLMRVVQGLTDDKLLVPVNDQRKGLSWKYRTRADAQKYNNLPSSDAVLVYSLIDEAGADGIWSRVILRRLGMHDATLKQALKQLESKGFISEMKSVEHPNKKMYIKANLKPSEKATGGPWYNDSTLDEAFIDELERVVFDIVNGHAATEAAGARKNVLRPLPAGYKGYPTTKQIAVLIGEAGIAKNQTLEEDDIQQLVDVLVFDGLIEPVHHGYEPRKPGYRAAAIPRLDDAATSDSNQLDVVRMGPPARENGLTEAPCGKCPVFELCEEGGPVSPRTCIYYNRWLGLETEAKKPEVLEL</sequence>
<keyword evidence="9" id="KW-1185">Reference proteome</keyword>
<dbReference type="OrthoDB" id="613763at2759"/>
<reference evidence="7" key="1">
    <citation type="submission" date="2010-05" db="EMBL/GenBank/DDBJ databases">
        <title>The Genome Sequence of Magnaporthe poae strain ATCC 64411.</title>
        <authorList>
            <consortium name="The Broad Institute Genome Sequencing Platform"/>
            <consortium name="Broad Institute Genome Sequencing Center for Infectious Disease"/>
            <person name="Ma L.-J."/>
            <person name="Dead R."/>
            <person name="Young S."/>
            <person name="Zeng Q."/>
            <person name="Koehrsen M."/>
            <person name="Alvarado L."/>
            <person name="Berlin A."/>
            <person name="Chapman S.B."/>
            <person name="Chen Z."/>
            <person name="Freedman E."/>
            <person name="Gellesch M."/>
            <person name="Goldberg J."/>
            <person name="Griggs A."/>
            <person name="Gujja S."/>
            <person name="Heilman E.R."/>
            <person name="Heiman D."/>
            <person name="Hepburn T."/>
            <person name="Howarth C."/>
            <person name="Jen D."/>
            <person name="Larson L."/>
            <person name="Mehta T."/>
            <person name="Neiman D."/>
            <person name="Pearson M."/>
            <person name="Roberts A."/>
            <person name="Saif S."/>
            <person name="Shea T."/>
            <person name="Shenoy N."/>
            <person name="Sisk P."/>
            <person name="Stolte C."/>
            <person name="Sykes S."/>
            <person name="Walk T."/>
            <person name="White J."/>
            <person name="Yandava C."/>
            <person name="Haas B."/>
            <person name="Nusbaum C."/>
            <person name="Birren B."/>
        </authorList>
    </citation>
    <scope>NUCLEOTIDE SEQUENCE</scope>
    <source>
        <strain evidence="7">ATCC 64411</strain>
    </source>
</reference>
<evidence type="ECO:0000256" key="2">
    <source>
        <dbReference type="ARBA" id="ARBA00011038"/>
    </source>
</evidence>
<dbReference type="EMBL" id="ADBL01000278">
    <property type="status" value="NOT_ANNOTATED_CDS"/>
    <property type="molecule type" value="Genomic_DNA"/>
</dbReference>
<evidence type="ECO:0000256" key="4">
    <source>
        <dbReference type="ARBA" id="ARBA00023163"/>
    </source>
</evidence>
<evidence type="ECO:0000313" key="8">
    <source>
        <dbReference type="EnsemblFungi" id="MAPG_01181T0"/>
    </source>
</evidence>
<dbReference type="OMA" id="VGTTKKC"/>
<dbReference type="EMBL" id="GL876966">
    <property type="protein sequence ID" value="KLU82104.1"/>
    <property type="molecule type" value="Genomic_DNA"/>
</dbReference>
<evidence type="ECO:0000256" key="6">
    <source>
        <dbReference type="PIRNR" id="PIRNR028763"/>
    </source>
</evidence>
<dbReference type="EMBL" id="ADBL01000279">
    <property type="status" value="NOT_ANNOTATED_CDS"/>
    <property type="molecule type" value="Genomic_DNA"/>
</dbReference>
<keyword evidence="4 6" id="KW-0804">Transcription</keyword>
<dbReference type="InterPro" id="IPR016049">
    <property type="entry name" value="RNA_pol_Rpc34-like"/>
</dbReference>
<keyword evidence="3 6" id="KW-0240">DNA-directed RNA polymerase</keyword>
<proteinExistence type="inferred from homology"/>
<dbReference type="PIRSF" id="PIRSF028763">
    <property type="entry name" value="RNA_pol_Rpc34"/>
    <property type="match status" value="1"/>
</dbReference>
<dbReference type="InterPro" id="IPR036390">
    <property type="entry name" value="WH_DNA-bd_sf"/>
</dbReference>
<dbReference type="Pfam" id="PF05158">
    <property type="entry name" value="RNA_pol_Rpc34"/>
    <property type="match status" value="1"/>
</dbReference>
<reference evidence="8" key="4">
    <citation type="journal article" date="2015" name="G3 (Bethesda)">
        <title>Genome sequences of three phytopathogenic species of the Magnaporthaceae family of fungi.</title>
        <authorList>
            <person name="Okagaki L.H."/>
            <person name="Nunes C.C."/>
            <person name="Sailsbery J."/>
            <person name="Clay B."/>
            <person name="Brown D."/>
            <person name="John T."/>
            <person name="Oh Y."/>
            <person name="Young N."/>
            <person name="Fitzgerald M."/>
            <person name="Haas B.J."/>
            <person name="Zeng Q."/>
            <person name="Young S."/>
            <person name="Adiconis X."/>
            <person name="Fan L."/>
            <person name="Levin J.Z."/>
            <person name="Mitchell T.K."/>
            <person name="Okubara P.A."/>
            <person name="Farman M.L."/>
            <person name="Kohn L.M."/>
            <person name="Birren B."/>
            <person name="Ma L.-J."/>
            <person name="Dean R.A."/>
        </authorList>
    </citation>
    <scope>NUCLEOTIDE SEQUENCE</scope>
    <source>
        <strain evidence="8">ATCC 64411 / 73-15</strain>
    </source>
</reference>
<comment type="function">
    <text evidence="6">DNA-dependent RNA polymerase catalyzes the transcription of DNA into RNA using the four ribonucleoside triphosphates as substrates. Specific peripheric component of RNA polymerase III which synthesizes small RNAs, such as 5S rRNA and tRNAs.</text>
</comment>
<evidence type="ECO:0000313" key="9">
    <source>
        <dbReference type="Proteomes" id="UP000011715"/>
    </source>
</evidence>
<dbReference type="AlphaFoldDB" id="A0A0C4DN09"/>
<reference evidence="9" key="2">
    <citation type="submission" date="2010-05" db="EMBL/GenBank/DDBJ databases">
        <title>The genome sequence of Magnaporthe poae strain ATCC 64411.</title>
        <authorList>
            <person name="Ma L.-J."/>
            <person name="Dead R."/>
            <person name="Young S."/>
            <person name="Zeng Q."/>
            <person name="Koehrsen M."/>
            <person name="Alvarado L."/>
            <person name="Berlin A."/>
            <person name="Chapman S.B."/>
            <person name="Chen Z."/>
            <person name="Freedman E."/>
            <person name="Gellesch M."/>
            <person name="Goldberg J."/>
            <person name="Griggs A."/>
            <person name="Gujja S."/>
            <person name="Heilman E.R."/>
            <person name="Heiman D."/>
            <person name="Hepburn T."/>
            <person name="Howarth C."/>
            <person name="Jen D."/>
            <person name="Larson L."/>
            <person name="Mehta T."/>
            <person name="Neiman D."/>
            <person name="Pearson M."/>
            <person name="Roberts A."/>
            <person name="Saif S."/>
            <person name="Shea T."/>
            <person name="Shenoy N."/>
            <person name="Sisk P."/>
            <person name="Stolte C."/>
            <person name="Sykes S."/>
            <person name="Walk T."/>
            <person name="White J."/>
            <person name="Yandava C."/>
            <person name="Haas B."/>
            <person name="Nusbaum C."/>
            <person name="Birren B."/>
        </authorList>
    </citation>
    <scope>NUCLEOTIDE SEQUENCE [LARGE SCALE GENOMIC DNA]</scope>
    <source>
        <strain evidence="9">ATCC 64411 / 73-15</strain>
    </source>
</reference>
<accession>A0A0C4DN09</accession>
<dbReference type="InterPro" id="IPR007832">
    <property type="entry name" value="RNA_pol_Rpc34"/>
</dbReference>
<gene>
    <name evidence="7" type="ORF">MAPG_01181</name>
</gene>
<dbReference type="GO" id="GO:0005666">
    <property type="term" value="C:RNA polymerase III complex"/>
    <property type="evidence" value="ECO:0007669"/>
    <property type="project" value="UniProtKB-UniRule"/>
</dbReference>
<dbReference type="eggNOG" id="KOG3233">
    <property type="taxonomic scope" value="Eukaryota"/>
</dbReference>
<dbReference type="Gene3D" id="1.10.10.10">
    <property type="entry name" value="Winged helix-like DNA-binding domain superfamily/Winged helix DNA-binding domain"/>
    <property type="match status" value="1"/>
</dbReference>
<dbReference type="VEuPathDB" id="FungiDB:MAPG_01181"/>
<dbReference type="SUPFAM" id="SSF46785">
    <property type="entry name" value="Winged helix' DNA-binding domain"/>
    <property type="match status" value="1"/>
</dbReference>
<comment type="similarity">
    <text evidence="2 6">Belongs to the eukaryotic RPC34/RPC39 RNA polymerase subunit family.</text>
</comment>
<dbReference type="STRING" id="644358.A0A0C4DN09"/>
<comment type="subcellular location">
    <subcellularLocation>
        <location evidence="1 6">Nucleus</location>
    </subcellularLocation>
</comment>
<organism evidence="8 9">
    <name type="scientific">Magnaporthiopsis poae (strain ATCC 64411 / 73-15)</name>
    <name type="common">Kentucky bluegrass fungus</name>
    <name type="synonym">Magnaporthe poae</name>
    <dbReference type="NCBI Taxonomy" id="644358"/>
    <lineage>
        <taxon>Eukaryota</taxon>
        <taxon>Fungi</taxon>
        <taxon>Dikarya</taxon>
        <taxon>Ascomycota</taxon>
        <taxon>Pezizomycotina</taxon>
        <taxon>Sordariomycetes</taxon>
        <taxon>Sordariomycetidae</taxon>
        <taxon>Magnaporthales</taxon>
        <taxon>Magnaporthaceae</taxon>
        <taxon>Magnaporthiopsis</taxon>
    </lineage>
</organism>
<protein>
    <recommendedName>
        <fullName evidence="6">DNA-directed RNA polymerase III subunit RPC6</fullName>
        <shortName evidence="6">RNA polymerase III subunit C6</shortName>
    </recommendedName>
</protein>
<reference evidence="7" key="3">
    <citation type="submission" date="2011-03" db="EMBL/GenBank/DDBJ databases">
        <title>Annotation of Magnaporthe poae ATCC 64411.</title>
        <authorList>
            <person name="Ma L.-J."/>
            <person name="Dead R."/>
            <person name="Young S.K."/>
            <person name="Zeng Q."/>
            <person name="Gargeya S."/>
            <person name="Fitzgerald M."/>
            <person name="Haas B."/>
            <person name="Abouelleil A."/>
            <person name="Alvarado L."/>
            <person name="Arachchi H.M."/>
            <person name="Berlin A."/>
            <person name="Brown A."/>
            <person name="Chapman S.B."/>
            <person name="Chen Z."/>
            <person name="Dunbar C."/>
            <person name="Freedman E."/>
            <person name="Gearin G."/>
            <person name="Gellesch M."/>
            <person name="Goldberg J."/>
            <person name="Griggs A."/>
            <person name="Gujja S."/>
            <person name="Heiman D."/>
            <person name="Howarth C."/>
            <person name="Larson L."/>
            <person name="Lui A."/>
            <person name="MacDonald P.J.P."/>
            <person name="Mehta T."/>
            <person name="Montmayeur A."/>
            <person name="Murphy C."/>
            <person name="Neiman D."/>
            <person name="Pearson M."/>
            <person name="Priest M."/>
            <person name="Roberts A."/>
            <person name="Saif S."/>
            <person name="Shea T."/>
            <person name="Shenoy N."/>
            <person name="Sisk P."/>
            <person name="Stolte C."/>
            <person name="Sykes S."/>
            <person name="Yandava C."/>
            <person name="Wortman J."/>
            <person name="Nusbaum C."/>
            <person name="Birren B."/>
        </authorList>
    </citation>
    <scope>NUCLEOTIDE SEQUENCE</scope>
    <source>
        <strain evidence="7">ATCC 64411</strain>
    </source>
</reference>
<dbReference type="Proteomes" id="UP000011715">
    <property type="component" value="Unassembled WGS sequence"/>
</dbReference>
<evidence type="ECO:0000256" key="5">
    <source>
        <dbReference type="ARBA" id="ARBA00023242"/>
    </source>
</evidence>
<dbReference type="InterPro" id="IPR036388">
    <property type="entry name" value="WH-like_DNA-bd_sf"/>
</dbReference>
<dbReference type="PANTHER" id="PTHR12780">
    <property type="entry name" value="RNA POLYMERASE III DNA DIRECTED , 39KD SUBUNIT-RELATED"/>
    <property type="match status" value="1"/>
</dbReference>
<dbReference type="GO" id="GO:0006383">
    <property type="term" value="P:transcription by RNA polymerase III"/>
    <property type="evidence" value="ECO:0007669"/>
    <property type="project" value="UniProtKB-UniRule"/>
</dbReference>
<name>A0A0C4DN09_MAGP6</name>
<evidence type="ECO:0000256" key="3">
    <source>
        <dbReference type="ARBA" id="ARBA00022478"/>
    </source>
</evidence>
<evidence type="ECO:0000256" key="1">
    <source>
        <dbReference type="ARBA" id="ARBA00004123"/>
    </source>
</evidence>